<reference evidence="15 16" key="1">
    <citation type="submission" date="2015-03" db="EMBL/GenBank/DDBJ databases">
        <title>Draft Genome Sequence of Burkholderia andropogonis type strain ICMP2807, isolated from Sorghum bicolor.</title>
        <authorList>
            <person name="Lopes-Santos L."/>
            <person name="Castro D.B."/>
            <person name="Ottoboni L.M."/>
            <person name="Park D."/>
            <person name="Weirc B.S."/>
            <person name="Destefano S.A."/>
        </authorList>
    </citation>
    <scope>NUCLEOTIDE SEQUENCE [LARGE SCALE GENOMIC DNA]</scope>
    <source>
        <strain evidence="15 16">ICMP2807</strain>
    </source>
</reference>
<feature type="domain" description="Cytochrome b561 bacterial/Ni-hydrogenase" evidence="14">
    <location>
        <begin position="11"/>
        <end position="177"/>
    </location>
</feature>
<evidence type="ECO:0000256" key="2">
    <source>
        <dbReference type="ARBA" id="ARBA00004651"/>
    </source>
</evidence>
<dbReference type="Gene3D" id="1.20.950.20">
    <property type="entry name" value="Transmembrane di-heme cytochromes, Chain C"/>
    <property type="match status" value="1"/>
</dbReference>
<dbReference type="InterPro" id="IPR011577">
    <property type="entry name" value="Cyt_b561_bac/Ni-Hgenase"/>
</dbReference>
<dbReference type="SUPFAM" id="SSF81342">
    <property type="entry name" value="Transmembrane di-heme cytochromes"/>
    <property type="match status" value="1"/>
</dbReference>
<dbReference type="Proteomes" id="UP000033618">
    <property type="component" value="Unassembled WGS sequence"/>
</dbReference>
<dbReference type="InterPro" id="IPR052168">
    <property type="entry name" value="Cytochrome_b561_oxidase"/>
</dbReference>
<dbReference type="PATRIC" id="fig|28092.6.peg.370"/>
<keyword evidence="8" id="KW-0249">Electron transport</keyword>
<keyword evidence="16" id="KW-1185">Reference proteome</keyword>
<keyword evidence="3" id="KW-0813">Transport</keyword>
<feature type="transmembrane region" description="Helical" evidence="13">
    <location>
        <begin position="17"/>
        <end position="36"/>
    </location>
</feature>
<evidence type="ECO:0000256" key="8">
    <source>
        <dbReference type="ARBA" id="ARBA00022982"/>
    </source>
</evidence>
<comment type="subcellular location">
    <subcellularLocation>
        <location evidence="2">Cell membrane</location>
        <topology evidence="2">Multi-pass membrane protein</topology>
    </subcellularLocation>
</comment>
<comment type="caution">
    <text evidence="15">The sequence shown here is derived from an EMBL/GenBank/DDBJ whole genome shotgun (WGS) entry which is preliminary data.</text>
</comment>
<feature type="transmembrane region" description="Helical" evidence="13">
    <location>
        <begin position="119"/>
        <end position="139"/>
    </location>
</feature>
<dbReference type="GO" id="GO:0022904">
    <property type="term" value="P:respiratory electron transport chain"/>
    <property type="evidence" value="ECO:0007669"/>
    <property type="project" value="InterPro"/>
</dbReference>
<keyword evidence="7" id="KW-0479">Metal-binding</keyword>
<sequence>MYENMEQPKAYSTTARMLHWLVALLVLAQFLLGWTMPDVKRGTLPEGLIAWHLSVGAAIVLAMAMRIIWRATHRPAPADLTPAVKLASAITHLSLYCLLVLIPLAGWANASARGWVVKLFGFIPYPPLSAVGSSFGHWLGDVHGWLAWVLLGLIGIHIFAALFHRFILRDEVINRML</sequence>
<evidence type="ECO:0000256" key="4">
    <source>
        <dbReference type="ARBA" id="ARBA00022475"/>
    </source>
</evidence>
<dbReference type="GO" id="GO:0009055">
    <property type="term" value="F:electron transfer activity"/>
    <property type="evidence" value="ECO:0007669"/>
    <property type="project" value="InterPro"/>
</dbReference>
<evidence type="ECO:0000256" key="6">
    <source>
        <dbReference type="ARBA" id="ARBA00022692"/>
    </source>
</evidence>
<keyword evidence="6 13" id="KW-0812">Transmembrane</keyword>
<dbReference type="PANTHER" id="PTHR30529">
    <property type="entry name" value="CYTOCHROME B561"/>
    <property type="match status" value="1"/>
</dbReference>
<organism evidence="15 16">
    <name type="scientific">Robbsia andropogonis</name>
    <dbReference type="NCBI Taxonomy" id="28092"/>
    <lineage>
        <taxon>Bacteria</taxon>
        <taxon>Pseudomonadati</taxon>
        <taxon>Pseudomonadota</taxon>
        <taxon>Betaproteobacteria</taxon>
        <taxon>Burkholderiales</taxon>
        <taxon>Burkholderiaceae</taxon>
        <taxon>Robbsia</taxon>
    </lineage>
</organism>
<dbReference type="GO" id="GO:0005886">
    <property type="term" value="C:plasma membrane"/>
    <property type="evidence" value="ECO:0007669"/>
    <property type="project" value="UniProtKB-SubCell"/>
</dbReference>
<dbReference type="PANTHER" id="PTHR30529:SF1">
    <property type="entry name" value="CYTOCHROME B561 HOMOLOG 2"/>
    <property type="match status" value="1"/>
</dbReference>
<evidence type="ECO:0000256" key="12">
    <source>
        <dbReference type="ARBA" id="ARBA00037975"/>
    </source>
</evidence>
<evidence type="ECO:0000256" key="1">
    <source>
        <dbReference type="ARBA" id="ARBA00001970"/>
    </source>
</evidence>
<evidence type="ECO:0000256" key="13">
    <source>
        <dbReference type="SAM" id="Phobius"/>
    </source>
</evidence>
<dbReference type="InterPro" id="IPR016174">
    <property type="entry name" value="Di-haem_cyt_TM"/>
</dbReference>
<evidence type="ECO:0000256" key="3">
    <source>
        <dbReference type="ARBA" id="ARBA00022448"/>
    </source>
</evidence>
<dbReference type="AlphaFoldDB" id="A0A0F5K704"/>
<keyword evidence="9 13" id="KW-1133">Transmembrane helix</keyword>
<gene>
    <name evidence="15" type="ORF">WM40_01600</name>
</gene>
<name>A0A0F5K704_9BURK</name>
<keyword evidence="10" id="KW-0408">Iron</keyword>
<evidence type="ECO:0000259" key="14">
    <source>
        <dbReference type="Pfam" id="PF01292"/>
    </source>
</evidence>
<dbReference type="Pfam" id="PF01292">
    <property type="entry name" value="Ni_hydr_CYTB"/>
    <property type="match status" value="1"/>
</dbReference>
<evidence type="ECO:0000256" key="5">
    <source>
        <dbReference type="ARBA" id="ARBA00022617"/>
    </source>
</evidence>
<evidence type="ECO:0000256" key="10">
    <source>
        <dbReference type="ARBA" id="ARBA00023004"/>
    </source>
</evidence>
<dbReference type="GO" id="GO:0020037">
    <property type="term" value="F:heme binding"/>
    <property type="evidence" value="ECO:0007669"/>
    <property type="project" value="TreeGrafter"/>
</dbReference>
<dbReference type="STRING" id="28092.WM40_01600"/>
<dbReference type="EMBL" id="LAQU01000001">
    <property type="protein sequence ID" value="KKB65317.1"/>
    <property type="molecule type" value="Genomic_DNA"/>
</dbReference>
<evidence type="ECO:0000313" key="15">
    <source>
        <dbReference type="EMBL" id="KKB65317.1"/>
    </source>
</evidence>
<proteinExistence type="inferred from homology"/>
<comment type="cofactor">
    <cofactor evidence="1">
        <name>heme b</name>
        <dbReference type="ChEBI" id="CHEBI:60344"/>
    </cofactor>
</comment>
<evidence type="ECO:0000256" key="11">
    <source>
        <dbReference type="ARBA" id="ARBA00023136"/>
    </source>
</evidence>
<protein>
    <submittedName>
        <fullName evidence="15">Cytochrome B561</fullName>
    </submittedName>
</protein>
<dbReference type="RefSeq" id="WP_024905520.1">
    <property type="nucleotide sequence ID" value="NZ_JAIFTI010000002.1"/>
</dbReference>
<feature type="transmembrane region" description="Helical" evidence="13">
    <location>
        <begin position="89"/>
        <end position="107"/>
    </location>
</feature>
<evidence type="ECO:0000256" key="9">
    <source>
        <dbReference type="ARBA" id="ARBA00022989"/>
    </source>
</evidence>
<evidence type="ECO:0000313" key="16">
    <source>
        <dbReference type="Proteomes" id="UP000033618"/>
    </source>
</evidence>
<keyword evidence="11 13" id="KW-0472">Membrane</keyword>
<feature type="transmembrane region" description="Helical" evidence="13">
    <location>
        <begin position="145"/>
        <end position="168"/>
    </location>
</feature>
<keyword evidence="4" id="KW-1003">Cell membrane</keyword>
<keyword evidence="5" id="KW-0349">Heme</keyword>
<comment type="similarity">
    <text evidence="12">Belongs to the cytochrome b561 family.</text>
</comment>
<accession>A0A0F5K704</accession>
<feature type="transmembrane region" description="Helical" evidence="13">
    <location>
        <begin position="48"/>
        <end position="69"/>
    </location>
</feature>
<dbReference type="GO" id="GO:0046872">
    <property type="term" value="F:metal ion binding"/>
    <property type="evidence" value="ECO:0007669"/>
    <property type="project" value="UniProtKB-KW"/>
</dbReference>
<evidence type="ECO:0000256" key="7">
    <source>
        <dbReference type="ARBA" id="ARBA00022723"/>
    </source>
</evidence>